<reference evidence="9" key="1">
    <citation type="journal article" date="2019" name="Int. J. Syst. Evol. Microbiol.">
        <title>The Global Catalogue of Microorganisms (GCM) 10K type strain sequencing project: providing services to taxonomists for standard genome sequencing and annotation.</title>
        <authorList>
            <consortium name="The Broad Institute Genomics Platform"/>
            <consortium name="The Broad Institute Genome Sequencing Center for Infectious Disease"/>
            <person name="Wu L."/>
            <person name="Ma J."/>
        </authorList>
    </citation>
    <scope>NUCLEOTIDE SEQUENCE [LARGE SCALE GENOMIC DNA]</scope>
    <source>
        <strain evidence="9">CGMCC 1.15790</strain>
    </source>
</reference>
<keyword evidence="1 6" id="KW-0963">Cytoplasm</keyword>
<keyword evidence="5 6" id="KW-0238">DNA-binding</keyword>
<dbReference type="InterPro" id="IPR011890">
    <property type="entry name" value="SMC_prok"/>
</dbReference>
<keyword evidence="4 6" id="KW-0175">Coiled coil</keyword>
<evidence type="ECO:0000256" key="3">
    <source>
        <dbReference type="ARBA" id="ARBA00022840"/>
    </source>
</evidence>
<dbReference type="SUPFAM" id="SSF57997">
    <property type="entry name" value="Tropomyosin"/>
    <property type="match status" value="1"/>
</dbReference>
<feature type="coiled-coil region" evidence="6">
    <location>
        <begin position="708"/>
        <end position="924"/>
    </location>
</feature>
<dbReference type="PANTHER" id="PTHR43977">
    <property type="entry name" value="STRUCTURAL MAINTENANCE OF CHROMOSOMES PROTEIN 3"/>
    <property type="match status" value="1"/>
</dbReference>
<dbReference type="Gene3D" id="1.20.1060.20">
    <property type="match status" value="1"/>
</dbReference>
<sequence length="1195" mass="139305">MFLKQIEMKGFKSFADSICIELEQGINAVVGPNGSGKSNIADAIRWVLGEQSVRTLRGSKMEDVIFSGSNSRRAVNRAEVTLLFHNEDGKLPIEYSEVSVTRRLYRSGESEYLLNKKPCRRKDIIELFLDTGLSKQAFSIIGQGQVEEVLTSKPEERRMMFDEASGVLKYKERKREAEKKLAETNDNLARVHDILHELESQLEPLQIQSSIAKDYLEKEEELKAYDIQYVVWEIQEKHTKWEKIKAELSYLEEEREKVSASLQQVQAELKEEEKKAEAREQQIARVQEELVTMTEQMEKQEGEQRLIQEQSKHTKEQLADYEERLQQVKEKQKEIQSALSQEKQCVQTSKQETEALKKKLHTIEKERKEAEVTNDEKVERLKGEYIERLNERAALRNEIRLLEDQKVQLDRKIRRLKEENNTLIEARQQTEEAYEQMKEKERAFLLQYEREKEIYAQCVKEEVAIRKLVNEEEKKLYDAYRYLDQMQSRIEMLEEMEASYAGFFQGVKAVLQEKGKSLQGIVGAVPELLEVEKRYVTAIETALGGAMQHIVTETERDAQQAIQFLKKGKKGRATFLPTNVIKPRRLRREHLLKIEKDAGFVAIAKDLVRIPKRYQNIGDYLLGQVVVAKTLEDANRLGRFCNYEVKIVTLDGELLHAGGSMTGGVGKKDRAQVLERQTELKTLKEKRASFQAKTLAFEKEVANRKKQWQQLQVKVQEWQERLEEIKSTWEQWKQQLIVQEGEVSQASSRLALFDKEHEALQKERNELEEKISSLKKQLHTIQKEIDEMNDTIQSLEENEKERKDRLHDVKEEEMRVKVQWTKAKEALTYHEAEVTRLQKQLAEYKEQIVQLKKEKERLQGKSEQLTSSSARLPEKIEMLAQKKQEWTEKMALLRRDKVEALDRMEELKQAIQIQTETFEERKERIHELQVAFERLDVELDTKLRYLEENYEITFERAKSNYQMTMPPEEVKKKIVLVKREMAELGPVNIGAIEEYERIDERVSFLKAQEKDLLEAKEALFQVIEEMDEEMKRRFSTTYQAIRKHFKVIFQELFGGGDADVYLTNEDELLTSGVDLIARPPGKKRQHLSLLSGGEKSLTAIALLFAVMKVRPTPFCVLDEAEAALDEANVKRFASYLRTFRERMQCIVITHRKTTMEEADVLYGVTMEEEGVSKIVSVKLEDAKEVAQEATATGVK</sequence>
<comment type="function">
    <text evidence="6">Required for chromosome condensation and partitioning.</text>
</comment>
<evidence type="ECO:0000259" key="7">
    <source>
        <dbReference type="SMART" id="SM00968"/>
    </source>
</evidence>
<comment type="subcellular location">
    <subcellularLocation>
        <location evidence="6">Cytoplasm</location>
    </subcellularLocation>
</comment>
<protein>
    <recommendedName>
        <fullName evidence="6">Chromosome partition protein Smc</fullName>
    </recommendedName>
</protein>
<dbReference type="SUPFAM" id="SSF52540">
    <property type="entry name" value="P-loop containing nucleoside triphosphate hydrolases"/>
    <property type="match status" value="1"/>
</dbReference>
<comment type="subunit">
    <text evidence="6">Homodimer.</text>
</comment>
<comment type="caution">
    <text evidence="8">The sequence shown here is derived from an EMBL/GenBank/DDBJ whole genome shotgun (WGS) entry which is preliminary data.</text>
</comment>
<dbReference type="InterPro" id="IPR027417">
    <property type="entry name" value="P-loop_NTPase"/>
</dbReference>
<feature type="domain" description="SMC hinge" evidence="7">
    <location>
        <begin position="519"/>
        <end position="638"/>
    </location>
</feature>
<dbReference type="Gene3D" id="3.30.70.1620">
    <property type="match status" value="1"/>
</dbReference>
<comment type="similarity">
    <text evidence="6">Belongs to the SMC family.</text>
</comment>
<gene>
    <name evidence="6 8" type="primary">smc</name>
    <name evidence="8" type="ORF">ACFPTR_03980</name>
</gene>
<dbReference type="Proteomes" id="UP001596143">
    <property type="component" value="Unassembled WGS sequence"/>
</dbReference>
<dbReference type="NCBIfam" id="TIGR02168">
    <property type="entry name" value="SMC_prok_B"/>
    <property type="match status" value="1"/>
</dbReference>
<evidence type="ECO:0000313" key="9">
    <source>
        <dbReference type="Proteomes" id="UP001596143"/>
    </source>
</evidence>
<dbReference type="RefSeq" id="WP_270898036.1">
    <property type="nucleotide sequence ID" value="NZ_JBHSPF010000018.1"/>
</dbReference>
<dbReference type="InterPro" id="IPR003395">
    <property type="entry name" value="RecF/RecN/SMC_N"/>
</dbReference>
<accession>A0ABW0U6U0</accession>
<feature type="binding site" evidence="6">
    <location>
        <begin position="32"/>
        <end position="39"/>
    </location>
    <ligand>
        <name>ATP</name>
        <dbReference type="ChEBI" id="CHEBI:30616"/>
    </ligand>
</feature>
<evidence type="ECO:0000313" key="8">
    <source>
        <dbReference type="EMBL" id="MFC5628051.1"/>
    </source>
</evidence>
<dbReference type="InterPro" id="IPR024704">
    <property type="entry name" value="SMC"/>
</dbReference>
<name>A0ABW0U6U0_9BACI</name>
<evidence type="ECO:0000256" key="6">
    <source>
        <dbReference type="HAMAP-Rule" id="MF_01894"/>
    </source>
</evidence>
<evidence type="ECO:0000256" key="5">
    <source>
        <dbReference type="ARBA" id="ARBA00023125"/>
    </source>
</evidence>
<dbReference type="Pfam" id="PF02463">
    <property type="entry name" value="SMC_N"/>
    <property type="match status" value="2"/>
</dbReference>
<feature type="coiled-coil region" evidence="6">
    <location>
        <begin position="167"/>
        <end position="201"/>
    </location>
</feature>
<dbReference type="EMBL" id="JBHSPF010000018">
    <property type="protein sequence ID" value="MFC5628051.1"/>
    <property type="molecule type" value="Genomic_DNA"/>
</dbReference>
<evidence type="ECO:0000256" key="4">
    <source>
        <dbReference type="ARBA" id="ARBA00023054"/>
    </source>
</evidence>
<comment type="domain">
    <text evidence="6">Contains large globular domains required for ATP hydrolysis at each terminus and a third globular domain forming a flexible hinge near the middle of the molecule. These domains are separated by coiled-coil structures.</text>
</comment>
<proteinExistence type="inferred from homology"/>
<keyword evidence="3 6" id="KW-0067">ATP-binding</keyword>
<dbReference type="InterPro" id="IPR036277">
    <property type="entry name" value="SMC_hinge_sf"/>
</dbReference>
<keyword evidence="2 6" id="KW-0547">Nucleotide-binding</keyword>
<evidence type="ECO:0000256" key="2">
    <source>
        <dbReference type="ARBA" id="ARBA00022741"/>
    </source>
</evidence>
<dbReference type="InterPro" id="IPR010935">
    <property type="entry name" value="SMC_hinge"/>
</dbReference>
<evidence type="ECO:0000256" key="1">
    <source>
        <dbReference type="ARBA" id="ARBA00022490"/>
    </source>
</evidence>
<dbReference type="CDD" id="cd03278">
    <property type="entry name" value="ABC_SMC_barmotin"/>
    <property type="match status" value="1"/>
</dbReference>
<dbReference type="HAMAP" id="MF_01894">
    <property type="entry name" value="Smc_prok"/>
    <property type="match status" value="1"/>
</dbReference>
<dbReference type="Gene3D" id="3.40.50.300">
    <property type="entry name" value="P-loop containing nucleotide triphosphate hydrolases"/>
    <property type="match status" value="2"/>
</dbReference>
<dbReference type="SMART" id="SM00968">
    <property type="entry name" value="SMC_hinge"/>
    <property type="match status" value="1"/>
</dbReference>
<organism evidence="8 9">
    <name type="scientific">Aliibacillus thermotolerans</name>
    <dbReference type="NCBI Taxonomy" id="1834418"/>
    <lineage>
        <taxon>Bacteria</taxon>
        <taxon>Bacillati</taxon>
        <taxon>Bacillota</taxon>
        <taxon>Bacilli</taxon>
        <taxon>Bacillales</taxon>
        <taxon>Bacillaceae</taxon>
        <taxon>Aliibacillus</taxon>
    </lineage>
</organism>
<keyword evidence="9" id="KW-1185">Reference proteome</keyword>
<feature type="coiled-coil region" evidence="6">
    <location>
        <begin position="248"/>
        <end position="443"/>
    </location>
</feature>
<dbReference type="Pfam" id="PF06470">
    <property type="entry name" value="SMC_hinge"/>
    <property type="match status" value="1"/>
</dbReference>
<dbReference type="SUPFAM" id="SSF75553">
    <property type="entry name" value="Smc hinge domain"/>
    <property type="match status" value="1"/>
</dbReference>
<dbReference type="PIRSF" id="PIRSF005719">
    <property type="entry name" value="SMC"/>
    <property type="match status" value="1"/>
</dbReference>